<comment type="catalytic activity">
    <reaction evidence="1">
        <text>ATP + protein L-histidine = ADP + protein N-phospho-L-histidine.</text>
        <dbReference type="EC" id="2.7.13.3"/>
    </reaction>
</comment>
<dbReference type="SUPFAM" id="SSF47384">
    <property type="entry name" value="Homodimeric domain of signal transducing histidine kinase"/>
    <property type="match status" value="1"/>
</dbReference>
<evidence type="ECO:0000256" key="6">
    <source>
        <dbReference type="SAM" id="Phobius"/>
    </source>
</evidence>
<dbReference type="PANTHER" id="PTHR43047">
    <property type="entry name" value="TWO-COMPONENT HISTIDINE PROTEIN KINASE"/>
    <property type="match status" value="1"/>
</dbReference>
<sequence>MPTIARRRVPVSVAIIVAALLAIAVCGAALITGARMHGAFSRADRTQEIIGAVDGILITLLNAETSQRGFILTGENHYLDPYDQSDRILRRRLAELDVLLAGHPDQRSRLALLTGLANSKMAELAESIGVRRSGGMDAALGMVRTNYGMEIMDAIRGVTRDILNEERVRLDADYQAVLAHFQRAGILGGIVIFTITLVLYFHLHAQAQAQRRQQAMTHALAQANETLERRVAERTAELKAANDFKSRFLANVSHELRTPLNAIIGYAGAIATEIAGPLGDARYKGFARQIDISGQHLLHMINDVLDFAKIEAGHLELKIEALDPVALATGCVEMVQPLADAAGLTIDIESDMAPASIDADPLRIRQVLLNLLSNAIKFTPEGRRIHLWLGPPPAGAADRRLLIRLRDEGIGMTAEDITVAMMPFAQVNNAMGRKQAGTGLGLPLARFLVHRHGGQIEVSSTPGEGTLVEIML</sequence>
<feature type="transmembrane region" description="Helical" evidence="6">
    <location>
        <begin position="184"/>
        <end position="203"/>
    </location>
</feature>
<keyword evidence="6" id="KW-0472">Membrane</keyword>
<dbReference type="CDD" id="cd00082">
    <property type="entry name" value="HisKA"/>
    <property type="match status" value="1"/>
</dbReference>
<dbReference type="SUPFAM" id="SSF55874">
    <property type="entry name" value="ATPase domain of HSP90 chaperone/DNA topoisomerase II/histidine kinase"/>
    <property type="match status" value="1"/>
</dbReference>
<dbReference type="InterPro" id="IPR036890">
    <property type="entry name" value="HATPase_C_sf"/>
</dbReference>
<dbReference type="PANTHER" id="PTHR43047:SF72">
    <property type="entry name" value="OSMOSENSING HISTIDINE PROTEIN KINASE SLN1"/>
    <property type="match status" value="1"/>
</dbReference>
<evidence type="ECO:0000259" key="7">
    <source>
        <dbReference type="PROSITE" id="PS50109"/>
    </source>
</evidence>
<dbReference type="PRINTS" id="PR00344">
    <property type="entry name" value="BCTRLSENSOR"/>
</dbReference>
<dbReference type="PROSITE" id="PS50109">
    <property type="entry name" value="HIS_KIN"/>
    <property type="match status" value="1"/>
</dbReference>
<dbReference type="Pfam" id="PF02518">
    <property type="entry name" value="HATPase_c"/>
    <property type="match status" value="1"/>
</dbReference>
<proteinExistence type="predicted"/>
<accession>A0ABQ1IS09</accession>
<feature type="transmembrane region" description="Helical" evidence="6">
    <location>
        <begin position="12"/>
        <end position="32"/>
    </location>
</feature>
<protein>
    <recommendedName>
        <fullName evidence="2">histidine kinase</fullName>
        <ecNumber evidence="2">2.7.13.3</ecNumber>
    </recommendedName>
</protein>
<evidence type="ECO:0000256" key="4">
    <source>
        <dbReference type="ARBA" id="ARBA00022679"/>
    </source>
</evidence>
<organism evidence="8 9">
    <name type="scientific">Tistrella bauzanensis</name>
    <dbReference type="NCBI Taxonomy" id="657419"/>
    <lineage>
        <taxon>Bacteria</taxon>
        <taxon>Pseudomonadati</taxon>
        <taxon>Pseudomonadota</taxon>
        <taxon>Alphaproteobacteria</taxon>
        <taxon>Geminicoccales</taxon>
        <taxon>Geminicoccaceae</taxon>
        <taxon>Tistrella</taxon>
    </lineage>
</organism>
<keyword evidence="6" id="KW-1133">Transmembrane helix</keyword>
<name>A0ABQ1IS09_9PROT</name>
<dbReference type="Proteomes" id="UP000603352">
    <property type="component" value="Unassembled WGS sequence"/>
</dbReference>
<dbReference type="InterPro" id="IPR005467">
    <property type="entry name" value="His_kinase_dom"/>
</dbReference>
<dbReference type="InterPro" id="IPR003661">
    <property type="entry name" value="HisK_dim/P_dom"/>
</dbReference>
<dbReference type="EMBL" id="BMDZ01000046">
    <property type="protein sequence ID" value="GGB51069.1"/>
    <property type="molecule type" value="Genomic_DNA"/>
</dbReference>
<evidence type="ECO:0000313" key="9">
    <source>
        <dbReference type="Proteomes" id="UP000603352"/>
    </source>
</evidence>
<dbReference type="InterPro" id="IPR036097">
    <property type="entry name" value="HisK_dim/P_sf"/>
</dbReference>
<evidence type="ECO:0000256" key="1">
    <source>
        <dbReference type="ARBA" id="ARBA00000085"/>
    </source>
</evidence>
<keyword evidence="9" id="KW-1185">Reference proteome</keyword>
<feature type="domain" description="Histidine kinase" evidence="7">
    <location>
        <begin position="251"/>
        <end position="472"/>
    </location>
</feature>
<dbReference type="InterPro" id="IPR007891">
    <property type="entry name" value="CHASE3"/>
</dbReference>
<dbReference type="InterPro" id="IPR004358">
    <property type="entry name" value="Sig_transdc_His_kin-like_C"/>
</dbReference>
<dbReference type="CDD" id="cd19410">
    <property type="entry name" value="HK9-like_sensor"/>
    <property type="match status" value="1"/>
</dbReference>
<dbReference type="EC" id="2.7.13.3" evidence="2"/>
<dbReference type="RefSeq" id="WP_188580227.1">
    <property type="nucleotide sequence ID" value="NZ_BMDZ01000046.1"/>
</dbReference>
<dbReference type="InterPro" id="IPR003594">
    <property type="entry name" value="HATPase_dom"/>
</dbReference>
<keyword evidence="6" id="KW-0812">Transmembrane</keyword>
<dbReference type="SMART" id="SM00388">
    <property type="entry name" value="HisKA"/>
    <property type="match status" value="1"/>
</dbReference>
<evidence type="ECO:0000313" key="8">
    <source>
        <dbReference type="EMBL" id="GGB51069.1"/>
    </source>
</evidence>
<dbReference type="Pfam" id="PF05227">
    <property type="entry name" value="CHASE3"/>
    <property type="match status" value="1"/>
</dbReference>
<dbReference type="Gene3D" id="3.30.565.10">
    <property type="entry name" value="Histidine kinase-like ATPase, C-terminal domain"/>
    <property type="match status" value="1"/>
</dbReference>
<keyword evidence="5" id="KW-0418">Kinase</keyword>
<keyword evidence="4" id="KW-0808">Transferase</keyword>
<dbReference type="Gene3D" id="1.10.287.130">
    <property type="match status" value="1"/>
</dbReference>
<comment type="caution">
    <text evidence="8">The sequence shown here is derived from an EMBL/GenBank/DDBJ whole genome shotgun (WGS) entry which is preliminary data.</text>
</comment>
<dbReference type="Pfam" id="PF00512">
    <property type="entry name" value="HisKA"/>
    <property type="match status" value="1"/>
</dbReference>
<evidence type="ECO:0000256" key="3">
    <source>
        <dbReference type="ARBA" id="ARBA00022553"/>
    </source>
</evidence>
<evidence type="ECO:0000256" key="5">
    <source>
        <dbReference type="ARBA" id="ARBA00022777"/>
    </source>
</evidence>
<dbReference type="SMART" id="SM00387">
    <property type="entry name" value="HATPase_c"/>
    <property type="match status" value="1"/>
</dbReference>
<keyword evidence="3" id="KW-0597">Phosphoprotein</keyword>
<evidence type="ECO:0000256" key="2">
    <source>
        <dbReference type="ARBA" id="ARBA00012438"/>
    </source>
</evidence>
<reference evidence="9" key="1">
    <citation type="journal article" date="2019" name="Int. J. Syst. Evol. Microbiol.">
        <title>The Global Catalogue of Microorganisms (GCM) 10K type strain sequencing project: providing services to taxonomists for standard genome sequencing and annotation.</title>
        <authorList>
            <consortium name="The Broad Institute Genomics Platform"/>
            <consortium name="The Broad Institute Genome Sequencing Center for Infectious Disease"/>
            <person name="Wu L."/>
            <person name="Ma J."/>
        </authorList>
    </citation>
    <scope>NUCLEOTIDE SEQUENCE [LARGE SCALE GENOMIC DNA]</scope>
    <source>
        <strain evidence="9">CGMCC 1.10188</strain>
    </source>
</reference>
<gene>
    <name evidence="8" type="ORF">GCM10011505_35190</name>
</gene>